<evidence type="ECO:0000256" key="2">
    <source>
        <dbReference type="ARBA" id="ARBA00010566"/>
    </source>
</evidence>
<dbReference type="Pfam" id="PF00285">
    <property type="entry name" value="Citrate_synt"/>
    <property type="match status" value="1"/>
</dbReference>
<name>A0A2T1A291_9ACTN</name>
<dbReference type="UniPathway" id="UPA00223"/>
<dbReference type="NCBIfam" id="NF004868">
    <property type="entry name" value="PRK06224.1-5"/>
    <property type="match status" value="1"/>
</dbReference>
<dbReference type="OrthoDB" id="3284791at2"/>
<gene>
    <name evidence="6" type="ORF">CLV47_10477</name>
</gene>
<dbReference type="PROSITE" id="PS00480">
    <property type="entry name" value="CITRATE_SYNTHASE"/>
    <property type="match status" value="1"/>
</dbReference>
<dbReference type="Gene3D" id="1.10.230.10">
    <property type="entry name" value="Cytochrome P450-Terp, domain 2"/>
    <property type="match status" value="1"/>
</dbReference>
<dbReference type="Gene3D" id="1.10.580.10">
    <property type="entry name" value="Citrate Synthase, domain 1"/>
    <property type="match status" value="1"/>
</dbReference>
<reference evidence="6 7" key="1">
    <citation type="submission" date="2018-03" db="EMBL/GenBank/DDBJ databases">
        <title>Genomic Encyclopedia of Archaeal and Bacterial Type Strains, Phase II (KMG-II): from individual species to whole genera.</title>
        <authorList>
            <person name="Goeker M."/>
        </authorList>
    </citation>
    <scope>NUCLEOTIDE SEQUENCE [LARGE SCALE GENOMIC DNA]</scope>
    <source>
        <strain evidence="6 7">DSM 100065</strain>
    </source>
</reference>
<dbReference type="GO" id="GO:0006099">
    <property type="term" value="P:tricarboxylic acid cycle"/>
    <property type="evidence" value="ECO:0007669"/>
    <property type="project" value="UniProtKB-UniPathway"/>
</dbReference>
<comment type="similarity">
    <text evidence="2 5">Belongs to the citrate synthase family.</text>
</comment>
<accession>A0A2T1A291</accession>
<dbReference type="PANTHER" id="PTHR11739">
    <property type="entry name" value="CITRATE SYNTHASE"/>
    <property type="match status" value="1"/>
</dbReference>
<dbReference type="InterPro" id="IPR016142">
    <property type="entry name" value="Citrate_synth-like_lrg_a-sub"/>
</dbReference>
<evidence type="ECO:0000256" key="1">
    <source>
        <dbReference type="ARBA" id="ARBA00005163"/>
    </source>
</evidence>
<sequence length="254" mass="27133">MYSTHVGTSSTDAITIYGHDLCNELIGKASLTDLIFLGAQNRLPQESESKMLNALMLGVAEHGFTPSSLAARLTWLGAPEATQAAVAAGLLGAGSVYLGAMELTTKMLADGFAAHPEASLEEIATAIADKYEETGERLPGFGHPVHRPVDPRTVRWYELAEQWGVLGQYGRLLTAVHAEVEKRRGKPITLNGAGTFGGLLGDLGFGWQTVRTIVTAARAVGLVGHIAEEASRGTRDSTAQQLYMHVQDNTDYQA</sequence>
<evidence type="ECO:0000313" key="6">
    <source>
        <dbReference type="EMBL" id="PRZ42731.1"/>
    </source>
</evidence>
<dbReference type="Proteomes" id="UP000237752">
    <property type="component" value="Unassembled WGS sequence"/>
</dbReference>
<dbReference type="GO" id="GO:0036440">
    <property type="term" value="F:citrate synthase activity"/>
    <property type="evidence" value="ECO:0007669"/>
    <property type="project" value="UniProtKB-EC"/>
</dbReference>
<dbReference type="EC" id="2.3.3.16" evidence="3"/>
<evidence type="ECO:0000313" key="7">
    <source>
        <dbReference type="Proteomes" id="UP000237752"/>
    </source>
</evidence>
<proteinExistence type="inferred from homology"/>
<keyword evidence="7" id="KW-1185">Reference proteome</keyword>
<evidence type="ECO:0000256" key="3">
    <source>
        <dbReference type="ARBA" id="ARBA00012972"/>
    </source>
</evidence>
<dbReference type="RefSeq" id="WP_106348272.1">
    <property type="nucleotide sequence ID" value="NZ_PVUE01000004.1"/>
</dbReference>
<dbReference type="AlphaFoldDB" id="A0A2T1A291"/>
<comment type="pathway">
    <text evidence="1">Carbohydrate metabolism; tricarboxylic acid cycle.</text>
</comment>
<dbReference type="PANTHER" id="PTHR11739:SF4">
    <property type="entry name" value="CITRATE SYNTHASE, PEROXISOMAL"/>
    <property type="match status" value="1"/>
</dbReference>
<protein>
    <recommendedName>
        <fullName evidence="3">citrate synthase (unknown stereospecificity)</fullName>
        <ecNumber evidence="3">2.3.3.16</ecNumber>
    </recommendedName>
</protein>
<dbReference type="GO" id="GO:0005975">
    <property type="term" value="P:carbohydrate metabolic process"/>
    <property type="evidence" value="ECO:0007669"/>
    <property type="project" value="TreeGrafter"/>
</dbReference>
<evidence type="ECO:0000256" key="5">
    <source>
        <dbReference type="RuleBase" id="RU003406"/>
    </source>
</evidence>
<comment type="caution">
    <text evidence="6">The sequence shown here is derived from an EMBL/GenBank/DDBJ whole genome shotgun (WGS) entry which is preliminary data.</text>
</comment>
<dbReference type="InterPro" id="IPR019810">
    <property type="entry name" value="Citrate_synthase_AS"/>
</dbReference>
<dbReference type="InterPro" id="IPR016143">
    <property type="entry name" value="Citrate_synth-like_sm_a-sub"/>
</dbReference>
<dbReference type="InterPro" id="IPR036969">
    <property type="entry name" value="Citrate_synthase_sf"/>
</dbReference>
<dbReference type="CDD" id="cd06100">
    <property type="entry name" value="CCL_ACL-C"/>
    <property type="match status" value="1"/>
</dbReference>
<evidence type="ECO:0000256" key="4">
    <source>
        <dbReference type="ARBA" id="ARBA00022679"/>
    </source>
</evidence>
<dbReference type="SUPFAM" id="SSF48256">
    <property type="entry name" value="Citrate synthase"/>
    <property type="match status" value="1"/>
</dbReference>
<organism evidence="6 7">
    <name type="scientific">Antricoccus suffuscus</name>
    <dbReference type="NCBI Taxonomy" id="1629062"/>
    <lineage>
        <taxon>Bacteria</taxon>
        <taxon>Bacillati</taxon>
        <taxon>Actinomycetota</taxon>
        <taxon>Actinomycetes</taxon>
        <taxon>Geodermatophilales</taxon>
        <taxon>Antricoccaceae</taxon>
        <taxon>Antricoccus</taxon>
    </lineage>
</organism>
<dbReference type="GO" id="GO:0005829">
    <property type="term" value="C:cytosol"/>
    <property type="evidence" value="ECO:0007669"/>
    <property type="project" value="TreeGrafter"/>
</dbReference>
<dbReference type="InterPro" id="IPR002020">
    <property type="entry name" value="Citrate_synthase"/>
</dbReference>
<keyword evidence="4 5" id="KW-0808">Transferase</keyword>
<dbReference type="EMBL" id="PVUE01000004">
    <property type="protein sequence ID" value="PRZ42731.1"/>
    <property type="molecule type" value="Genomic_DNA"/>
</dbReference>